<dbReference type="EMBL" id="MT143279">
    <property type="protein sequence ID" value="QJA95026.1"/>
    <property type="molecule type" value="Genomic_DNA"/>
</dbReference>
<sequence>MVIRRREIVIEESPDSMKVEEPKEEEKVIPEIGKVEIVSAPQATPGIPGLELSNEVEIYEVIHYEIKAKNKPDARRALEFFVSSQDKILSLNSVSKGYVAVVHRLVMRDGW</sequence>
<gene>
    <name evidence="1" type="ORF">MM415A01483_0013</name>
    <name evidence="2" type="ORF">MM415B03682_0013</name>
</gene>
<evidence type="ECO:0000313" key="2">
    <source>
        <dbReference type="EMBL" id="QJA95026.1"/>
    </source>
</evidence>
<evidence type="ECO:0000313" key="1">
    <source>
        <dbReference type="EMBL" id="QJA76575.1"/>
    </source>
</evidence>
<name>A0A6M3K6B2_9ZZZZ</name>
<accession>A0A6M3K6B2</accession>
<dbReference type="EMBL" id="MT142232">
    <property type="protein sequence ID" value="QJA76575.1"/>
    <property type="molecule type" value="Genomic_DNA"/>
</dbReference>
<protein>
    <submittedName>
        <fullName evidence="1">Uncharacterized protein</fullName>
    </submittedName>
</protein>
<dbReference type="AlphaFoldDB" id="A0A6M3K6B2"/>
<reference evidence="1" key="1">
    <citation type="submission" date="2020-03" db="EMBL/GenBank/DDBJ databases">
        <title>The deep terrestrial virosphere.</title>
        <authorList>
            <person name="Holmfeldt K."/>
            <person name="Nilsson E."/>
            <person name="Simone D."/>
            <person name="Lopez-Fernandez M."/>
            <person name="Wu X."/>
            <person name="de Brujin I."/>
            <person name="Lundin D."/>
            <person name="Andersson A."/>
            <person name="Bertilsson S."/>
            <person name="Dopson M."/>
        </authorList>
    </citation>
    <scope>NUCLEOTIDE SEQUENCE</scope>
    <source>
        <strain evidence="1">MM415A01483</strain>
        <strain evidence="2">MM415B03682</strain>
    </source>
</reference>
<proteinExistence type="predicted"/>
<organism evidence="1">
    <name type="scientific">viral metagenome</name>
    <dbReference type="NCBI Taxonomy" id="1070528"/>
    <lineage>
        <taxon>unclassified sequences</taxon>
        <taxon>metagenomes</taxon>
        <taxon>organismal metagenomes</taxon>
    </lineage>
</organism>